<evidence type="ECO:0000256" key="1">
    <source>
        <dbReference type="SAM" id="Phobius"/>
    </source>
</evidence>
<dbReference type="InterPro" id="IPR012902">
    <property type="entry name" value="N_methyl_site"/>
</dbReference>
<keyword evidence="1" id="KW-0472">Membrane</keyword>
<accession>A0A8J3F634</accession>
<dbReference type="InterPro" id="IPR013362">
    <property type="entry name" value="Pilus_4_PilV"/>
</dbReference>
<dbReference type="NCBIfam" id="TIGR02532">
    <property type="entry name" value="IV_pilin_GFxxxE"/>
    <property type="match status" value="1"/>
</dbReference>
<dbReference type="Proteomes" id="UP000627205">
    <property type="component" value="Unassembled WGS sequence"/>
</dbReference>
<proteinExistence type="predicted"/>
<dbReference type="Pfam" id="PF07963">
    <property type="entry name" value="N_methyl"/>
    <property type="match status" value="1"/>
</dbReference>
<evidence type="ECO:0000313" key="3">
    <source>
        <dbReference type="Proteomes" id="UP000627205"/>
    </source>
</evidence>
<dbReference type="NCBIfam" id="TIGR02523">
    <property type="entry name" value="type_IV_pilV"/>
    <property type="match status" value="1"/>
</dbReference>
<gene>
    <name evidence="2" type="ORF">GCM10011430_15320</name>
</gene>
<protein>
    <recommendedName>
        <fullName evidence="4">Type IV pilus modification protein PilV</fullName>
    </recommendedName>
</protein>
<comment type="caution">
    <text evidence="2">The sequence shown here is derived from an EMBL/GenBank/DDBJ whole genome shotgun (WGS) entry which is preliminary data.</text>
</comment>
<sequence length="209" mass="22830">MHVAVRITMLPEIFHMKTSTENGFSLIEVLVAVFVLAVGVIGAAGMQLAALRTAQQSSFQTHALHLATEMADYMRANVGQMRRIDAVNPYLRVDYRASGVAASPASSVNCYGIDAQCDEDELAQFEIAEWLRRLAAALPGARTRICRDAAPWDKGGQRFRWECTAAQGHAIASIVIKIGWRERHADGRLLHEDGSDAPGIALLVAPYVE</sequence>
<dbReference type="AlphaFoldDB" id="A0A8J3F634"/>
<keyword evidence="3" id="KW-1185">Reference proteome</keyword>
<reference evidence="2" key="1">
    <citation type="journal article" date="2014" name="Int. J. Syst. Evol. Microbiol.">
        <title>Complete genome sequence of Corynebacterium casei LMG S-19264T (=DSM 44701T), isolated from a smear-ripened cheese.</title>
        <authorList>
            <consortium name="US DOE Joint Genome Institute (JGI-PGF)"/>
            <person name="Walter F."/>
            <person name="Albersmeier A."/>
            <person name="Kalinowski J."/>
            <person name="Ruckert C."/>
        </authorList>
    </citation>
    <scope>NUCLEOTIDE SEQUENCE</scope>
    <source>
        <strain evidence="2">CCM 7664</strain>
    </source>
</reference>
<keyword evidence="1" id="KW-0812">Transmembrane</keyword>
<reference evidence="2" key="2">
    <citation type="submission" date="2020-09" db="EMBL/GenBank/DDBJ databases">
        <authorList>
            <person name="Sun Q."/>
            <person name="Sedlacek I."/>
        </authorList>
    </citation>
    <scope>NUCLEOTIDE SEQUENCE</scope>
    <source>
        <strain evidence="2">CCM 7664</strain>
    </source>
</reference>
<name>A0A8J3F634_9BURK</name>
<keyword evidence="1" id="KW-1133">Transmembrane helix</keyword>
<feature type="transmembrane region" description="Helical" evidence="1">
    <location>
        <begin position="29"/>
        <end position="51"/>
    </location>
</feature>
<evidence type="ECO:0000313" key="2">
    <source>
        <dbReference type="EMBL" id="GGI54358.1"/>
    </source>
</evidence>
<organism evidence="2 3">
    <name type="scientific">Oxalicibacterium solurbis</name>
    <dbReference type="NCBI Taxonomy" id="69280"/>
    <lineage>
        <taxon>Bacteria</taxon>
        <taxon>Pseudomonadati</taxon>
        <taxon>Pseudomonadota</taxon>
        <taxon>Betaproteobacteria</taxon>
        <taxon>Burkholderiales</taxon>
        <taxon>Oxalobacteraceae</taxon>
        <taxon>Oxalicibacterium</taxon>
    </lineage>
</organism>
<evidence type="ECO:0008006" key="4">
    <source>
        <dbReference type="Google" id="ProtNLM"/>
    </source>
</evidence>
<dbReference type="EMBL" id="BMDP01000002">
    <property type="protein sequence ID" value="GGI54358.1"/>
    <property type="molecule type" value="Genomic_DNA"/>
</dbReference>